<protein>
    <submittedName>
        <fullName evidence="1">DUF2332 domain-containing protein</fullName>
    </submittedName>
</protein>
<sequence>MDTARWYREFGKREARGESPTYERLAHAVAGDRRLIALLDGLPEPKRQPNLLFGAVRHLGGPVDDPAAFRRWTAEHWAEVAATVRARRTQTNEAARCAVLLPLLARLPQPLALLEVGASAGLCLYPDAYRYRYRRSGAPDHVVGPAGSPVELACAVRGGGALPERVPQVVWRAGLDLNPLDVTDADDLGWLTALVWPDQHERRARLAAAARIARADPPLLRRGDLLTDLPALAAAAPPDATLVVFHSAVLAYVPADARARFVRTVTGLPGHWIANEVPGVLPGIAAPAPPDDTTRFLLCLDGVPVAWAGPHGQALHPLPGPAAGRL</sequence>
<proteinExistence type="predicted"/>
<dbReference type="EMBL" id="CP058905">
    <property type="protein sequence ID" value="QLJ98544.1"/>
    <property type="molecule type" value="Genomic_DNA"/>
</dbReference>
<dbReference type="InterPro" id="IPR011200">
    <property type="entry name" value="UCP012608"/>
</dbReference>
<gene>
    <name evidence="1" type="ORF">HZU44_28540</name>
</gene>
<dbReference type="AlphaFoldDB" id="A0A7D6C5T2"/>
<organism evidence="1">
    <name type="scientific">Micromonospora carbonacea</name>
    <dbReference type="NCBI Taxonomy" id="47853"/>
    <lineage>
        <taxon>Bacteria</taxon>
        <taxon>Bacillati</taxon>
        <taxon>Actinomycetota</taxon>
        <taxon>Actinomycetes</taxon>
        <taxon>Micromonosporales</taxon>
        <taxon>Micromonosporaceae</taxon>
        <taxon>Micromonospora</taxon>
    </lineage>
</organism>
<dbReference type="Pfam" id="PF10094">
    <property type="entry name" value="DUF2332"/>
    <property type="match status" value="1"/>
</dbReference>
<reference evidence="1" key="1">
    <citation type="submission" date="2020-08" db="EMBL/GenBank/DDBJ databases">
        <title>A bifunctional nitrone conjugated secondary metabolite targeting the ribosome.</title>
        <authorList>
            <person name="Limbrick E.M."/>
            <person name="Graf M."/>
            <person name="Derewacz D.K."/>
            <person name="Nguyen F."/>
            <person name="Spraggins J.M."/>
            <person name="Wieland M."/>
            <person name="Ynigez-Gutierrez A.E."/>
            <person name="Reisman B.J."/>
            <person name="Zinshteyn B."/>
            <person name="McCulloch K."/>
            <person name="Iverson T.M."/>
            <person name="Green R."/>
            <person name="Wilson D.N."/>
            <person name="Bachmann B.O."/>
        </authorList>
    </citation>
    <scope>NUCLEOTIDE SEQUENCE</scope>
    <source>
        <strain evidence="1">Africana</strain>
    </source>
</reference>
<evidence type="ECO:0000313" key="1">
    <source>
        <dbReference type="EMBL" id="QLJ98544.1"/>
    </source>
</evidence>
<name>A0A7D6C5T2_9ACTN</name>
<accession>A0A7D6C5T2</accession>